<proteinExistence type="predicted"/>
<dbReference type="Gene3D" id="3.90.350.10">
    <property type="entry name" value="Transposase Inhibitor Protein From Tn5, Chain A, domain 1"/>
    <property type="match status" value="1"/>
</dbReference>
<dbReference type="InterPro" id="IPR006783">
    <property type="entry name" value="Transposase_ISC1217"/>
</dbReference>
<dbReference type="Pfam" id="PF13546">
    <property type="entry name" value="DDE_5"/>
    <property type="match status" value="1"/>
</dbReference>
<dbReference type="EMBL" id="RXHU01000011">
    <property type="protein sequence ID" value="RTE11183.1"/>
    <property type="molecule type" value="Genomic_DNA"/>
</dbReference>
<organism evidence="2 3">
    <name type="scientific">Paenibacillus whitsoniae</name>
    <dbReference type="NCBI Taxonomy" id="2496558"/>
    <lineage>
        <taxon>Bacteria</taxon>
        <taxon>Bacillati</taxon>
        <taxon>Bacillota</taxon>
        <taxon>Bacilli</taxon>
        <taxon>Bacillales</taxon>
        <taxon>Paenibacillaceae</taxon>
        <taxon>Paenibacillus</taxon>
    </lineage>
</organism>
<protein>
    <submittedName>
        <fullName evidence="2">Transposase</fullName>
    </submittedName>
</protein>
<dbReference type="Proteomes" id="UP000276128">
    <property type="component" value="Unassembled WGS sequence"/>
</dbReference>
<dbReference type="InterPro" id="IPR012337">
    <property type="entry name" value="RNaseH-like_sf"/>
</dbReference>
<evidence type="ECO:0000313" key="2">
    <source>
        <dbReference type="EMBL" id="RTE11183.1"/>
    </source>
</evidence>
<feature type="domain" description="Transposase IS701-like DDE" evidence="1">
    <location>
        <begin position="72"/>
        <end position="252"/>
    </location>
</feature>
<evidence type="ECO:0000259" key="1">
    <source>
        <dbReference type="Pfam" id="PF13546"/>
    </source>
</evidence>
<sequence length="452" mass="51807">MIAHPPELNQLPHELKSAFLELNILKYLRQAGFRKRFGFSSTYLFQLVFVLLFHQKNWFRLLESNKSESFPGKDAVYRFLNHTGFAWRRFLTLLGTATLKKVDALTSVDRDSVFIVDDSMFERNRSKMVELLARFKDHATGTYYKGFRMLTMGWSDGHTFLPLDFALLSSGKSAINGVKENIDKRSHGYKRRQEALLPAPEVIVSILDRALKAGATASYVLMDSWFTHAPLIGQIVARGLDVIGMVKNDNKRFLVQGRKLSLKELYAAASPVESKKRGILRSIQTELASGIPVRVVFVRHRTKKSEWLAILTTDLALTVEDIIRIYAIRWDIEVFFKCAKSLLRLQKEFQGRSYDLLISHTTIVFSRYMLLAWQHRQSTDARSFGGLFYLLCDEVGTIDWVVALQQLLNLINEVVQRAGKRISALFQRQLQQWIAVLPSYIKACLPISCCES</sequence>
<dbReference type="AlphaFoldDB" id="A0A3S0BPF1"/>
<comment type="caution">
    <text evidence="2">The sequence shown here is derived from an EMBL/GenBank/DDBJ whole genome shotgun (WGS) entry which is preliminary data.</text>
</comment>
<keyword evidence="3" id="KW-1185">Reference proteome</keyword>
<dbReference type="OrthoDB" id="29496at2"/>
<name>A0A3S0BPF1_9BACL</name>
<dbReference type="InterPro" id="IPR038721">
    <property type="entry name" value="IS701-like_DDE_dom"/>
</dbReference>
<dbReference type="SUPFAM" id="SSF53098">
    <property type="entry name" value="Ribonuclease H-like"/>
    <property type="match status" value="1"/>
</dbReference>
<accession>A0A3S0BPF1</accession>
<dbReference type="RefSeq" id="WP_126139634.1">
    <property type="nucleotide sequence ID" value="NZ_RXHU01000011.1"/>
</dbReference>
<gene>
    <name evidence="2" type="ORF">EJQ19_02525</name>
</gene>
<reference evidence="2 3" key="1">
    <citation type="submission" date="2018-12" db="EMBL/GenBank/DDBJ databases">
        <title>Bacillus ochoae sp. nov., Paenibacillus whitsoniae sp. nov., Paenibacillus spiritus sp. nov. Isolated from the Mars Exploration Rover during spacecraft assembly.</title>
        <authorList>
            <person name="Seuylemezian A."/>
            <person name="Vaishampayan P."/>
        </authorList>
    </citation>
    <scope>NUCLEOTIDE SEQUENCE [LARGE SCALE GENOMIC DNA]</scope>
    <source>
        <strain evidence="2 3">MER 54</strain>
    </source>
</reference>
<evidence type="ECO:0000313" key="3">
    <source>
        <dbReference type="Proteomes" id="UP000276128"/>
    </source>
</evidence>
<dbReference type="Pfam" id="PF04693">
    <property type="entry name" value="DDE_Tnp_2"/>
    <property type="match status" value="1"/>
</dbReference>